<feature type="domain" description="Armadillo-like helical" evidence="6">
    <location>
        <begin position="421"/>
        <end position="656"/>
    </location>
</feature>
<evidence type="ECO:0000313" key="8">
    <source>
        <dbReference type="Proteomes" id="UP000593567"/>
    </source>
</evidence>
<evidence type="ECO:0000256" key="3">
    <source>
        <dbReference type="ARBA" id="ARBA00022989"/>
    </source>
</evidence>
<evidence type="ECO:0000256" key="1">
    <source>
        <dbReference type="ARBA" id="ARBA00004370"/>
    </source>
</evidence>
<evidence type="ECO:0000256" key="5">
    <source>
        <dbReference type="SAM" id="MobiDB-lite"/>
    </source>
</evidence>
<feature type="region of interest" description="Disordered" evidence="5">
    <location>
        <begin position="317"/>
        <end position="337"/>
    </location>
</feature>
<dbReference type="PANTHER" id="PTHR13608">
    <property type="entry name" value="ARMADILLO-LIKE HELICAL DOMAIN-CONTAINING PROTEIN 3"/>
    <property type="match status" value="1"/>
</dbReference>
<accession>A0A7J7K330</accession>
<proteinExistence type="predicted"/>
<dbReference type="Pfam" id="PF08427">
    <property type="entry name" value="ARMH3_C"/>
    <property type="match status" value="1"/>
</dbReference>
<keyword evidence="4" id="KW-0472">Membrane</keyword>
<dbReference type="SMART" id="SM01158">
    <property type="entry name" value="DUF1741"/>
    <property type="match status" value="1"/>
</dbReference>
<dbReference type="PANTHER" id="PTHR13608:SF3">
    <property type="entry name" value="ARMADILLO-LIKE HELICAL DOMAIN-CONTAINING PROTEIN 3"/>
    <property type="match status" value="1"/>
</dbReference>
<dbReference type="Proteomes" id="UP000593567">
    <property type="component" value="Unassembled WGS sequence"/>
</dbReference>
<reference evidence="7" key="1">
    <citation type="submission" date="2020-06" db="EMBL/GenBank/DDBJ databases">
        <title>Draft genome of Bugula neritina, a colonial animal packing powerful symbionts and potential medicines.</title>
        <authorList>
            <person name="Rayko M."/>
        </authorList>
    </citation>
    <scope>NUCLEOTIDE SEQUENCE [LARGE SCALE GENOMIC DNA]</scope>
    <source>
        <strain evidence="7">Kwan_BN1</strain>
    </source>
</reference>
<dbReference type="EMBL" id="VXIV02001496">
    <property type="protein sequence ID" value="KAF6032603.1"/>
    <property type="molecule type" value="Genomic_DNA"/>
</dbReference>
<dbReference type="GO" id="GO:0016020">
    <property type="term" value="C:membrane"/>
    <property type="evidence" value="ECO:0007669"/>
    <property type="project" value="UniProtKB-SubCell"/>
</dbReference>
<dbReference type="OrthoDB" id="2012278at2759"/>
<keyword evidence="2" id="KW-0812">Transmembrane</keyword>
<dbReference type="InterPro" id="IPR013636">
    <property type="entry name" value="ARMH3_C"/>
</dbReference>
<comment type="subcellular location">
    <subcellularLocation>
        <location evidence="1">Membrane</location>
    </subcellularLocation>
</comment>
<evidence type="ECO:0000313" key="7">
    <source>
        <dbReference type="EMBL" id="KAF6032603.1"/>
    </source>
</evidence>
<sequence>MSGDKVVGRKNSTNLMKEKIVKYYEIVFQAGNPCDENRNFWNEFFLLRNQFVAVSPSDLPTVKVNVNDLFARCTDQLSDYHAIKIVNAIQTMCGLVKGAFAHSKGDYGFDVIELLMGFEQADGIMQSLMEKVHRILTSSESGVSLKNITLRFLLTIVTLTENVSQNTILEYLMIHHIFEALLAMLSDSSLRADHGNDTVLLLMLLVQYRKYESTNPYIVSLSILDSDIALNGLSQIIALSLIGHNRHYKDKISQHKPSGLMSTFTSMVGSMFSSDETVKVKFTPDIPLLLALYESVHLNRNFVLALTTSHAAPNLGSSSSLVDDTEEPVTPAVPRASEVPVSKTELLDQPTNLLATFLEYTSVIAHDVRDEVNFNVCRLCFIILTCVSEDQYANSLMHDSNINFRVPIHKLPMRHRKLPVETTPPSTPLAYSALELQVEFIVSHMMKQMPADLYILSLGIIHRLLVYQKKSRVRLVYPWKSLWSALTSLVKYMLSNETALLKMCNIFIIAQKVVNIFNMFITYGDTFLATPNSYDELYYELIRTHAVYDNLYTFALRYSTSSEWKDDSARLIHSLGNIRAVVNHFRPKVDSWAKVNHLSSLTEEQVLEVVRSNYDSLTLKLHDTLDHYERYSEKPKEANFFIQMVRSLVKDVREKVVLSKLEQASLLKEFSTIS</sequence>
<comment type="caution">
    <text evidence="7">The sequence shown here is derived from an EMBL/GenBank/DDBJ whole genome shotgun (WGS) entry which is preliminary data.</text>
</comment>
<keyword evidence="8" id="KW-1185">Reference proteome</keyword>
<dbReference type="GO" id="GO:0005829">
    <property type="term" value="C:cytosol"/>
    <property type="evidence" value="ECO:0007669"/>
    <property type="project" value="TreeGrafter"/>
</dbReference>
<keyword evidence="3" id="KW-1133">Transmembrane helix</keyword>
<dbReference type="InterPro" id="IPR039868">
    <property type="entry name" value="ARMD3-like"/>
</dbReference>
<evidence type="ECO:0000256" key="4">
    <source>
        <dbReference type="ARBA" id="ARBA00023136"/>
    </source>
</evidence>
<protein>
    <submittedName>
        <fullName evidence="7">C10orf76</fullName>
    </submittedName>
</protein>
<gene>
    <name evidence="7" type="ORF">EB796_009075</name>
</gene>
<evidence type="ECO:0000259" key="6">
    <source>
        <dbReference type="SMART" id="SM01158"/>
    </source>
</evidence>
<evidence type="ECO:0000256" key="2">
    <source>
        <dbReference type="ARBA" id="ARBA00022692"/>
    </source>
</evidence>
<name>A0A7J7K330_BUGNE</name>
<organism evidence="7 8">
    <name type="scientific">Bugula neritina</name>
    <name type="common">Brown bryozoan</name>
    <name type="synonym">Sertularia neritina</name>
    <dbReference type="NCBI Taxonomy" id="10212"/>
    <lineage>
        <taxon>Eukaryota</taxon>
        <taxon>Metazoa</taxon>
        <taxon>Spiralia</taxon>
        <taxon>Lophotrochozoa</taxon>
        <taxon>Bryozoa</taxon>
        <taxon>Gymnolaemata</taxon>
        <taxon>Cheilostomatida</taxon>
        <taxon>Flustrina</taxon>
        <taxon>Buguloidea</taxon>
        <taxon>Bugulidae</taxon>
        <taxon>Bugula</taxon>
    </lineage>
</organism>
<dbReference type="AlphaFoldDB" id="A0A7J7K330"/>